<evidence type="ECO:0000259" key="3">
    <source>
        <dbReference type="Pfam" id="PF18620"/>
    </source>
</evidence>
<dbReference type="Pfam" id="PF08522">
    <property type="entry name" value="BT_3987-like_N"/>
    <property type="match status" value="1"/>
</dbReference>
<dbReference type="InterPro" id="IPR013728">
    <property type="entry name" value="BT_3987-like_N"/>
</dbReference>
<dbReference type="Pfam" id="PF18620">
    <property type="entry name" value="DUF5627"/>
    <property type="match status" value="1"/>
</dbReference>
<evidence type="ECO:0000313" key="5">
    <source>
        <dbReference type="Proteomes" id="UP001200470"/>
    </source>
</evidence>
<dbReference type="InterPro" id="IPR040580">
    <property type="entry name" value="DUF5627"/>
</dbReference>
<accession>A0ABS9CDL6</accession>
<name>A0ABS9CDL6_9BACT</name>
<comment type="caution">
    <text evidence="4">The sequence shown here is derived from an EMBL/GenBank/DDBJ whole genome shotgun (WGS) entry which is preliminary data.</text>
</comment>
<sequence length="346" mass="38206">MKMNNIKAMVALGVLALASTSCENGDWDFPDFEYSTTYFAYQGEQNPIRTITLGEDPEYDTKLDNNHQCQIIATMGGVYDNKNDVIIQIAVDNSLCDGMKFKGTDQPVVAMPSNYYKLAANQIVIPKGKVIGGVTVQLTDDFFNDPKATELNYVIPVKMVSAVGVDSILSGKPKEGIENPSITNLGDWDVAPKNYVLYAVKYISKYQSNYLRRGVDNYADGRTVVRHAGFVEKDEVVLNQFKTLGINSVQWDRPAKDNAGNNIDCLLKLDFDGNGTCTVSSNVEGVTATGTGQYADKGDKNSWGGKDRDVLYLDYTVEYSGIKCATKDTLVVRDRGVKSDWFAFEK</sequence>
<gene>
    <name evidence="4" type="ORF">I6E12_00825</name>
</gene>
<dbReference type="PROSITE" id="PS51257">
    <property type="entry name" value="PROKAR_LIPOPROTEIN"/>
    <property type="match status" value="1"/>
</dbReference>
<reference evidence="4 5" key="1">
    <citation type="submission" date="2020-12" db="EMBL/GenBank/DDBJ databases">
        <title>Whole genome sequences of gut porcine anaerobes.</title>
        <authorList>
            <person name="Kubasova T."/>
            <person name="Jahodarova E."/>
            <person name="Rychlik I."/>
        </authorList>
    </citation>
    <scope>NUCLEOTIDE SEQUENCE [LARGE SCALE GENOMIC DNA]</scope>
    <source>
        <strain evidence="4 5">An925</strain>
    </source>
</reference>
<proteinExistence type="predicted"/>
<feature type="signal peptide" evidence="1">
    <location>
        <begin position="1"/>
        <end position="23"/>
    </location>
</feature>
<feature type="chain" id="PRO_5047095875" evidence="1">
    <location>
        <begin position="24"/>
        <end position="346"/>
    </location>
</feature>
<evidence type="ECO:0000313" key="4">
    <source>
        <dbReference type="EMBL" id="MCF2562660.1"/>
    </source>
</evidence>
<dbReference type="Proteomes" id="UP001200470">
    <property type="component" value="Unassembled WGS sequence"/>
</dbReference>
<protein>
    <submittedName>
        <fullName evidence="4">DUF1735 domain-containing protein</fullName>
    </submittedName>
</protein>
<dbReference type="RefSeq" id="WP_094390582.1">
    <property type="nucleotide sequence ID" value="NZ_JADYTN010000001.1"/>
</dbReference>
<dbReference type="Gene3D" id="2.60.40.1740">
    <property type="entry name" value="hypothetical protein (bacova_03559)"/>
    <property type="match status" value="1"/>
</dbReference>
<feature type="domain" description="BT-3987-like N-terminal" evidence="2">
    <location>
        <begin position="37"/>
        <end position="164"/>
    </location>
</feature>
<keyword evidence="5" id="KW-1185">Reference proteome</keyword>
<dbReference type="EMBL" id="JADYTN010000001">
    <property type="protein sequence ID" value="MCF2562660.1"/>
    <property type="molecule type" value="Genomic_DNA"/>
</dbReference>
<feature type="domain" description="DUF5627" evidence="3">
    <location>
        <begin position="205"/>
        <end position="336"/>
    </location>
</feature>
<organism evidence="4 5">
    <name type="scientific">Xylanibacter brevis</name>
    <dbReference type="NCBI Taxonomy" id="83231"/>
    <lineage>
        <taxon>Bacteria</taxon>
        <taxon>Pseudomonadati</taxon>
        <taxon>Bacteroidota</taxon>
        <taxon>Bacteroidia</taxon>
        <taxon>Bacteroidales</taxon>
        <taxon>Prevotellaceae</taxon>
        <taxon>Xylanibacter</taxon>
    </lineage>
</organism>
<evidence type="ECO:0000259" key="2">
    <source>
        <dbReference type="Pfam" id="PF08522"/>
    </source>
</evidence>
<dbReference type="Gene3D" id="2.40.128.420">
    <property type="match status" value="1"/>
</dbReference>
<evidence type="ECO:0000256" key="1">
    <source>
        <dbReference type="SAM" id="SignalP"/>
    </source>
</evidence>
<keyword evidence="1" id="KW-0732">Signal</keyword>